<accession>A0ABT0MF44</accession>
<dbReference type="EMBL" id="JAMAST010000025">
    <property type="protein sequence ID" value="MCL1632884.1"/>
    <property type="molecule type" value="Genomic_DNA"/>
</dbReference>
<dbReference type="PANTHER" id="PTHR10357:SF179">
    <property type="entry name" value="NEUTRAL AND BASIC AMINO ACID TRANSPORT PROTEIN RBAT"/>
    <property type="match status" value="1"/>
</dbReference>
<name>A0ABT0MF44_9BACL</name>
<dbReference type="SUPFAM" id="SSF51011">
    <property type="entry name" value="Glycosyl hydrolase domain"/>
    <property type="match status" value="1"/>
</dbReference>
<dbReference type="Pfam" id="PF00128">
    <property type="entry name" value="Alpha-amylase"/>
    <property type="match status" value="1"/>
</dbReference>
<dbReference type="InterPro" id="IPR006047">
    <property type="entry name" value="GH13_cat_dom"/>
</dbReference>
<dbReference type="Gene3D" id="3.90.400.10">
    <property type="entry name" value="Oligo-1,6-glucosidase, Domain 2"/>
    <property type="match status" value="1"/>
</dbReference>
<keyword evidence="5" id="KW-1185">Reference proteome</keyword>
<dbReference type="Proteomes" id="UP001203004">
    <property type="component" value="Unassembled WGS sequence"/>
</dbReference>
<evidence type="ECO:0000259" key="3">
    <source>
        <dbReference type="SMART" id="SM00642"/>
    </source>
</evidence>
<dbReference type="CDD" id="cd11333">
    <property type="entry name" value="AmyAc_SI_OligoGlu_DGase"/>
    <property type="match status" value="1"/>
</dbReference>
<dbReference type="NCBIfam" id="NF008183">
    <property type="entry name" value="PRK10933.1"/>
    <property type="match status" value="1"/>
</dbReference>
<evidence type="ECO:0000313" key="4">
    <source>
        <dbReference type="EMBL" id="MCL1632884.1"/>
    </source>
</evidence>
<proteinExistence type="inferred from homology"/>
<dbReference type="Gene3D" id="2.60.40.1180">
    <property type="entry name" value="Golgi alpha-mannosidase II"/>
    <property type="match status" value="1"/>
</dbReference>
<evidence type="ECO:0000256" key="2">
    <source>
        <dbReference type="ARBA" id="ARBA00023295"/>
    </source>
</evidence>
<protein>
    <submittedName>
        <fullName evidence="4">Alpha-glucosidase</fullName>
    </submittedName>
</protein>
<evidence type="ECO:0000313" key="5">
    <source>
        <dbReference type="Proteomes" id="UP001203004"/>
    </source>
</evidence>
<keyword evidence="2" id="KW-0378">Hydrolase</keyword>
<reference evidence="4 5" key="1">
    <citation type="submission" date="2022-05" db="EMBL/GenBank/DDBJ databases">
        <title>Sporolactobacillus sp nov CPB3-1, isolated from tree bark (Mangifera indica L.).</title>
        <authorList>
            <person name="Phuengjayaem S."/>
            <person name="Tanasupawat S."/>
        </authorList>
    </citation>
    <scope>NUCLEOTIDE SEQUENCE [LARGE SCALE GENOMIC DNA]</scope>
    <source>
        <strain evidence="4 5">CPB3-1</strain>
    </source>
</reference>
<dbReference type="InterPro" id="IPR045857">
    <property type="entry name" value="O16G_dom_2"/>
</dbReference>
<dbReference type="InterPro" id="IPR013780">
    <property type="entry name" value="Glyco_hydro_b"/>
</dbReference>
<sequence>MDKPWWHKAIVYQIYPKSFNDTNGDGIGDLQGIVEKMDYIKSLGVNVIWINPIFKSPQVDNGYDVSDYYAIDPQFGTDADMEQLIVEAKKRNLKVIFDLVVNHTSDQHPWFQEARKSLDNPYRDFYIWRDGKDGKEPNNWASFFGGSVWAYEPLTKQYYFHLFDKKMPDLNWENPRVRTEVYKMARYWLEKGIDGFRLDAIIHLAKDQSFCDFNNPDQNEEFVIAEPCYANLPKVHAFIREFSQQMKRMKPDCLLIGEAASADVELAKRYTKQDRKECDCVISFKHLDAVTFSGDTRLPKEWQEEHFDLISFRKIMKHWQEELYKEGWPALFLNNHDMPRMLSRLGDPGRYRNERAKMLATLMYLHWGMPFIFQGEEIGMTNLKLEQVEDYHDSSLSASAAHLLKLGYSYEQMMHCVYTRSKHTSRGAMQWDTSSYSGFSATRPWLGVNKDDHRVNVQEQENDPNSILNYYRSLLKIRANHQLFIEGSCRILDVENQFIYAYERQEAGKTALVICNFSNQPQFIDQPDLSSWTCLLNNLGKIKYEETNRQLAPYECYVLVKNKEEGM</sequence>
<feature type="domain" description="Glycosyl hydrolase family 13 catalytic" evidence="3">
    <location>
        <begin position="13"/>
        <end position="400"/>
    </location>
</feature>
<keyword evidence="2" id="KW-0326">Glycosidase</keyword>
<comment type="caution">
    <text evidence="4">The sequence shown here is derived from an EMBL/GenBank/DDBJ whole genome shotgun (WGS) entry which is preliminary data.</text>
</comment>
<dbReference type="InterPro" id="IPR017853">
    <property type="entry name" value="GH"/>
</dbReference>
<dbReference type="SMART" id="SM00642">
    <property type="entry name" value="Aamy"/>
    <property type="match status" value="1"/>
</dbReference>
<dbReference type="PANTHER" id="PTHR10357">
    <property type="entry name" value="ALPHA-AMYLASE FAMILY MEMBER"/>
    <property type="match status" value="1"/>
</dbReference>
<comment type="similarity">
    <text evidence="1">Belongs to the glycosyl hydrolase 13 family.</text>
</comment>
<gene>
    <name evidence="4" type="ORF">M3N64_13230</name>
</gene>
<dbReference type="SUPFAM" id="SSF51445">
    <property type="entry name" value="(Trans)glycosidases"/>
    <property type="match status" value="1"/>
</dbReference>
<dbReference type="RefSeq" id="WP_249103658.1">
    <property type="nucleotide sequence ID" value="NZ_JAMAST010000025.1"/>
</dbReference>
<dbReference type="Gene3D" id="3.20.20.80">
    <property type="entry name" value="Glycosidases"/>
    <property type="match status" value="1"/>
</dbReference>
<evidence type="ECO:0000256" key="1">
    <source>
        <dbReference type="ARBA" id="ARBA00008061"/>
    </source>
</evidence>
<organism evidence="4 5">
    <name type="scientific">Sporolactobacillus mangiferae</name>
    <dbReference type="NCBI Taxonomy" id="2940498"/>
    <lineage>
        <taxon>Bacteria</taxon>
        <taxon>Bacillati</taxon>
        <taxon>Bacillota</taxon>
        <taxon>Bacilli</taxon>
        <taxon>Bacillales</taxon>
        <taxon>Sporolactobacillaceae</taxon>
        <taxon>Sporolactobacillus</taxon>
    </lineage>
</organism>